<dbReference type="RefSeq" id="WP_162660716.1">
    <property type="nucleotide sequence ID" value="NZ_LR593887.1"/>
</dbReference>
<dbReference type="Proteomes" id="UP000464378">
    <property type="component" value="Chromosome"/>
</dbReference>
<feature type="compositionally biased region" description="Low complexity" evidence="1">
    <location>
        <begin position="108"/>
        <end position="130"/>
    </location>
</feature>
<feature type="region of interest" description="Disordered" evidence="1">
    <location>
        <begin position="181"/>
        <end position="249"/>
    </location>
</feature>
<sequence>MTPKVHESVHTIAGKDLLRRFHPGMSEEQLEKLNKMSEGGYGVKDPGPAGPRALPIPEDKPRSRSNSTSPTNSPTSAGGSGIIQFAPAIQTMFEQFLRLSITAARAGASGTPIPTATAAPAPAPEAESSGDGTPRRRYRGLARLGKALSKFGGSAAETTEPTSILNRRLIQPVMKLSSSLAKSLGRRMKKPRAFGGSAGEGGGGGGGPQSPGSTGGDDGAPQQQTGAARPRDPGRGQISRGANIDKNGRIITPTVHKALASPLASRAVNRLAGKAVPYVAAASALLEFGKAVRAGTKEMLEHNKALAGVSPAMAAIFASAKIQDTLRDLEKGQRLASSAGYLSRQDQNWKDVTKEIEVLTGRIGNTLMGGAQSLITEAVRPLGWISKAVNAGLDLFKSRAERDQQEADTRVMSDWLQAVADQGRRQQAADPEYFSKYTKPPGEQS</sequence>
<dbReference type="InParanoid" id="A0A6C2YV39"/>
<feature type="compositionally biased region" description="Low complexity" evidence="1">
    <location>
        <begin position="64"/>
        <end position="76"/>
    </location>
</feature>
<protein>
    <submittedName>
        <fullName evidence="2">Uncharacterized protein</fullName>
    </submittedName>
</protein>
<evidence type="ECO:0000313" key="2">
    <source>
        <dbReference type="EMBL" id="VIP05608.1"/>
    </source>
</evidence>
<feature type="region of interest" description="Disordered" evidence="1">
    <location>
        <begin position="421"/>
        <end position="445"/>
    </location>
</feature>
<dbReference type="EMBL" id="LR593887">
    <property type="protein sequence ID" value="VTS08571.1"/>
    <property type="molecule type" value="Genomic_DNA"/>
</dbReference>
<dbReference type="AlphaFoldDB" id="A0A6C2YV39"/>
<feature type="region of interest" description="Disordered" evidence="1">
    <location>
        <begin position="108"/>
        <end position="137"/>
    </location>
</feature>
<gene>
    <name evidence="2" type="ORF">GMBLW1_35850</name>
</gene>
<accession>A0A6C2YV39</accession>
<reference evidence="2" key="1">
    <citation type="submission" date="2019-04" db="EMBL/GenBank/DDBJ databases">
        <authorList>
            <consortium name="Science for Life Laboratories"/>
        </authorList>
    </citation>
    <scope>NUCLEOTIDE SEQUENCE</scope>
    <source>
        <strain evidence="2">MBLW1</strain>
    </source>
</reference>
<evidence type="ECO:0000256" key="1">
    <source>
        <dbReference type="SAM" id="MobiDB-lite"/>
    </source>
</evidence>
<dbReference type="EMBL" id="LR586016">
    <property type="protein sequence ID" value="VIP05608.1"/>
    <property type="molecule type" value="Genomic_DNA"/>
</dbReference>
<evidence type="ECO:0000313" key="3">
    <source>
        <dbReference type="Proteomes" id="UP000464378"/>
    </source>
</evidence>
<organism evidence="2">
    <name type="scientific">Tuwongella immobilis</name>
    <dbReference type="NCBI Taxonomy" id="692036"/>
    <lineage>
        <taxon>Bacteria</taxon>
        <taxon>Pseudomonadati</taxon>
        <taxon>Planctomycetota</taxon>
        <taxon>Planctomycetia</taxon>
        <taxon>Gemmatales</taxon>
        <taxon>Gemmataceae</taxon>
        <taxon>Tuwongella</taxon>
    </lineage>
</organism>
<feature type="compositionally biased region" description="Gly residues" evidence="1">
    <location>
        <begin position="196"/>
        <end position="218"/>
    </location>
</feature>
<proteinExistence type="predicted"/>
<feature type="region of interest" description="Disordered" evidence="1">
    <location>
        <begin position="23"/>
        <end position="81"/>
    </location>
</feature>
<keyword evidence="3" id="KW-1185">Reference proteome</keyword>
<dbReference type="KEGG" id="tim:GMBLW1_35850"/>
<name>A0A6C2YV39_9BACT</name>